<sequence>MAHAKLDVVLVQQSITVEIAFPSVVIHTDHRHIQRGIGHVLLANDRNRWNAFSINDVIPDICTFERIPRPRSVRRSDDLVALRRMRIEVTGCAIVADIDTFRTAGGGRSSQGHDGSSGQMVQFHSIVLRGISRKWCGRAYEWEW</sequence>
<name>A0AAE8JY80_XANVA</name>
<accession>A0AAE8JY80</accession>
<protein>
    <submittedName>
        <fullName evidence="1">Uncharacterized protein</fullName>
    </submittedName>
</protein>
<gene>
    <name evidence="1" type="ORF">C9386_01225</name>
</gene>
<dbReference type="KEGG" id="xva:C7V42_04925"/>
<dbReference type="AlphaFoldDB" id="A0AAE8JY80"/>
<dbReference type="EMBL" id="PYTT01000008">
    <property type="protein sequence ID" value="RNL07146.1"/>
    <property type="molecule type" value="Genomic_DNA"/>
</dbReference>
<evidence type="ECO:0000313" key="1">
    <source>
        <dbReference type="EMBL" id="RNL07146.1"/>
    </source>
</evidence>
<reference evidence="1 2" key="1">
    <citation type="submission" date="2018-03" db="EMBL/GenBank/DDBJ databases">
        <authorList>
            <person name="Wu G."/>
        </authorList>
    </citation>
    <scope>NUCLEOTIDE SEQUENCE [LARGE SCALE GENOMIC DNA]</scope>
    <source>
        <strain evidence="1 2">SAM-118</strain>
    </source>
</reference>
<proteinExistence type="predicted"/>
<organism evidence="1 2">
    <name type="scientific">Xanthomonas vasicola pv. vasculorum</name>
    <dbReference type="NCBI Taxonomy" id="325776"/>
    <lineage>
        <taxon>Bacteria</taxon>
        <taxon>Pseudomonadati</taxon>
        <taxon>Pseudomonadota</taxon>
        <taxon>Gammaproteobacteria</taxon>
        <taxon>Lysobacterales</taxon>
        <taxon>Lysobacteraceae</taxon>
        <taxon>Xanthomonas</taxon>
    </lineage>
</organism>
<comment type="caution">
    <text evidence="1">The sequence shown here is derived from an EMBL/GenBank/DDBJ whole genome shotgun (WGS) entry which is preliminary data.</text>
</comment>
<dbReference type="Proteomes" id="UP000284283">
    <property type="component" value="Unassembled WGS sequence"/>
</dbReference>
<evidence type="ECO:0000313" key="2">
    <source>
        <dbReference type="Proteomes" id="UP000284283"/>
    </source>
</evidence>